<dbReference type="AlphaFoldDB" id="A0A4U2XZG8"/>
<reference evidence="1 2" key="1">
    <citation type="submission" date="2019-04" db="EMBL/GenBank/DDBJ databases">
        <title>Lysinibacillus genome sequencing.</title>
        <authorList>
            <person name="Dunlap C."/>
        </authorList>
    </citation>
    <scope>NUCLEOTIDE SEQUENCE [LARGE SCALE GENOMIC DNA]</scope>
    <source>
        <strain evidence="1 2">CCTCC AB 2010389</strain>
    </source>
</reference>
<keyword evidence="2" id="KW-1185">Reference proteome</keyword>
<protein>
    <submittedName>
        <fullName evidence="1">Uncharacterized protein</fullName>
    </submittedName>
</protein>
<evidence type="ECO:0000313" key="1">
    <source>
        <dbReference type="EMBL" id="TKI53416.1"/>
    </source>
</evidence>
<dbReference type="Proteomes" id="UP000308744">
    <property type="component" value="Unassembled WGS sequence"/>
</dbReference>
<dbReference type="RefSeq" id="WP_107897312.1">
    <property type="nucleotide sequence ID" value="NZ_PYWM01000036.1"/>
</dbReference>
<organism evidence="1 2">
    <name type="scientific">Lysinibacillus mangiferihumi</name>
    <dbReference type="NCBI Taxonomy" id="1130819"/>
    <lineage>
        <taxon>Bacteria</taxon>
        <taxon>Bacillati</taxon>
        <taxon>Bacillota</taxon>
        <taxon>Bacilli</taxon>
        <taxon>Bacillales</taxon>
        <taxon>Bacillaceae</taxon>
        <taxon>Lysinibacillus</taxon>
    </lineage>
</organism>
<gene>
    <name evidence="1" type="ORF">FC756_24030</name>
</gene>
<proteinExistence type="predicted"/>
<name>A0A4U2XZG8_9BACI</name>
<accession>A0A4U2XZG8</accession>
<dbReference type="EMBL" id="SZPU01000115">
    <property type="protein sequence ID" value="TKI53416.1"/>
    <property type="molecule type" value="Genomic_DNA"/>
</dbReference>
<evidence type="ECO:0000313" key="2">
    <source>
        <dbReference type="Proteomes" id="UP000308744"/>
    </source>
</evidence>
<comment type="caution">
    <text evidence="1">The sequence shown here is derived from an EMBL/GenBank/DDBJ whole genome shotgun (WGS) entry which is preliminary data.</text>
</comment>
<sequence>MKTHSKEVMDAIGKNQYNLKIYLADVYHVIQTGQYAQKLNGYVKLVGGKGSAKYGFVGLDRKTGNITMFDKKSVKDLANKVPCLVIEIKK</sequence>